<feature type="compositionally biased region" description="Polar residues" evidence="3">
    <location>
        <begin position="314"/>
        <end position="325"/>
    </location>
</feature>
<sequence length="401" mass="42322">MGNPLPVSLPEECIKAQKILRRMVDPVHGVDGVVPLKVLEKAKGFAIFSVFRVGFLMSARGGSGIVIARTGPNSWSAPAALAIGGLGGGFNAGADVTDFLIVLNTARAVKAFMSTGSLQLGGNLSVAVGPVGRSAEAAAAVNSEGSAAAMYSYSRSKGVYAGLSVEGTVLLDRSDANSKAYHQSDCSAKKVLSGSVDVPSWALPLHDTVKKFTMTGGADDARSVKDHGGWVGTTGAIEGMSGDPYAEERAENERRRNNVSSTSRDWDEDERGGAHSRWATDESTIDVDTARQKALERGMRDLDAGHRPYSPNANFASGAFPSSSRAHIDSTATTSTAASPTQQRRVVALYDFEGQEAQDLSFKIGDVIRVIRATMDRQDWWLGRLEDASAGVQGRSGVVGR</sequence>
<dbReference type="STRING" id="1522189.A0A316VZG9"/>
<feature type="compositionally biased region" description="Basic and acidic residues" evidence="3">
    <location>
        <begin position="219"/>
        <end position="228"/>
    </location>
</feature>
<keyword evidence="1 2" id="KW-0728">SH3 domain</keyword>
<keyword evidence="6" id="KW-1185">Reference proteome</keyword>
<dbReference type="Proteomes" id="UP000245783">
    <property type="component" value="Unassembled WGS sequence"/>
</dbReference>
<feature type="compositionally biased region" description="Low complexity" evidence="3">
    <location>
        <begin position="330"/>
        <end position="339"/>
    </location>
</feature>
<accession>A0A316VZG9</accession>
<dbReference type="SMART" id="SM00326">
    <property type="entry name" value="SH3"/>
    <property type="match status" value="1"/>
</dbReference>
<dbReference type="RefSeq" id="XP_025368045.1">
    <property type="nucleotide sequence ID" value="XM_025511971.1"/>
</dbReference>
<dbReference type="GeneID" id="37033841"/>
<reference evidence="5 6" key="1">
    <citation type="journal article" date="2018" name="Mol. Biol. Evol.">
        <title>Broad Genomic Sampling Reveals a Smut Pathogenic Ancestry of the Fungal Clade Ustilaginomycotina.</title>
        <authorList>
            <person name="Kijpornyongpan T."/>
            <person name="Mondo S.J."/>
            <person name="Barry K."/>
            <person name="Sandor L."/>
            <person name="Lee J."/>
            <person name="Lipzen A."/>
            <person name="Pangilinan J."/>
            <person name="LaButti K."/>
            <person name="Hainaut M."/>
            <person name="Henrissat B."/>
            <person name="Grigoriev I.V."/>
            <person name="Spatafora J.W."/>
            <person name="Aime M.C."/>
        </authorList>
    </citation>
    <scope>NUCLEOTIDE SEQUENCE [LARGE SCALE GENOMIC DNA]</scope>
    <source>
        <strain evidence="5 6">MCA 4658</strain>
    </source>
</reference>
<feature type="domain" description="SH3" evidence="4">
    <location>
        <begin position="341"/>
        <end position="401"/>
    </location>
</feature>
<dbReference type="GO" id="GO:0051666">
    <property type="term" value="P:actin cortical patch localization"/>
    <property type="evidence" value="ECO:0007669"/>
    <property type="project" value="TreeGrafter"/>
</dbReference>
<dbReference type="EMBL" id="KZ819404">
    <property type="protein sequence ID" value="PWN40885.1"/>
    <property type="molecule type" value="Genomic_DNA"/>
</dbReference>
<dbReference type="InterPro" id="IPR036028">
    <property type="entry name" value="SH3-like_dom_sf"/>
</dbReference>
<feature type="region of interest" description="Disordered" evidence="3">
    <location>
        <begin position="314"/>
        <end position="341"/>
    </location>
</feature>
<dbReference type="Pfam" id="PF04366">
    <property type="entry name" value="Ysc84"/>
    <property type="match status" value="1"/>
</dbReference>
<feature type="region of interest" description="Disordered" evidence="3">
    <location>
        <begin position="218"/>
        <end position="287"/>
    </location>
</feature>
<dbReference type="PANTHER" id="PTHR15629">
    <property type="entry name" value="SH3YL1 PROTEIN"/>
    <property type="match status" value="1"/>
</dbReference>
<dbReference type="FunCoup" id="A0A316VZG9">
    <property type="interactions" value="29"/>
</dbReference>
<dbReference type="PRINTS" id="PR00452">
    <property type="entry name" value="SH3DOMAIN"/>
</dbReference>
<dbReference type="OrthoDB" id="443981at2759"/>
<name>A0A316VZG9_9BASI</name>
<organism evidence="5 6">
    <name type="scientific">Ceraceosorus guamensis</name>
    <dbReference type="NCBI Taxonomy" id="1522189"/>
    <lineage>
        <taxon>Eukaryota</taxon>
        <taxon>Fungi</taxon>
        <taxon>Dikarya</taxon>
        <taxon>Basidiomycota</taxon>
        <taxon>Ustilaginomycotina</taxon>
        <taxon>Exobasidiomycetes</taxon>
        <taxon>Ceraceosorales</taxon>
        <taxon>Ceraceosoraceae</taxon>
        <taxon>Ceraceosorus</taxon>
    </lineage>
</organism>
<dbReference type="Pfam" id="PF00018">
    <property type="entry name" value="SH3_1"/>
    <property type="match status" value="1"/>
</dbReference>
<dbReference type="PROSITE" id="PS50002">
    <property type="entry name" value="SH3"/>
    <property type="match status" value="1"/>
</dbReference>
<evidence type="ECO:0000259" key="4">
    <source>
        <dbReference type="PROSITE" id="PS50002"/>
    </source>
</evidence>
<dbReference type="AlphaFoldDB" id="A0A316VZG9"/>
<dbReference type="Gene3D" id="2.30.30.40">
    <property type="entry name" value="SH3 Domains"/>
    <property type="match status" value="1"/>
</dbReference>
<dbReference type="InParanoid" id="A0A316VZG9"/>
<dbReference type="InterPro" id="IPR001452">
    <property type="entry name" value="SH3_domain"/>
</dbReference>
<evidence type="ECO:0000313" key="6">
    <source>
        <dbReference type="Proteomes" id="UP000245783"/>
    </source>
</evidence>
<evidence type="ECO:0000256" key="3">
    <source>
        <dbReference type="SAM" id="MobiDB-lite"/>
    </source>
</evidence>
<dbReference type="InterPro" id="IPR007461">
    <property type="entry name" value="Ysc84_actin-binding"/>
</dbReference>
<dbReference type="PANTHER" id="PTHR15629:SF2">
    <property type="entry name" value="SH3 DOMAIN-CONTAINING YSC84-LIKE PROTEIN 1"/>
    <property type="match status" value="1"/>
</dbReference>
<dbReference type="GO" id="GO:0035091">
    <property type="term" value="F:phosphatidylinositol binding"/>
    <property type="evidence" value="ECO:0007669"/>
    <property type="project" value="TreeGrafter"/>
</dbReference>
<evidence type="ECO:0000256" key="1">
    <source>
        <dbReference type="ARBA" id="ARBA00022443"/>
    </source>
</evidence>
<evidence type="ECO:0000256" key="2">
    <source>
        <dbReference type="PROSITE-ProRule" id="PRU00192"/>
    </source>
</evidence>
<proteinExistence type="predicted"/>
<dbReference type="InterPro" id="IPR051702">
    <property type="entry name" value="SH3_domain_YSC84-like"/>
</dbReference>
<dbReference type="SUPFAM" id="SSF50044">
    <property type="entry name" value="SH3-domain"/>
    <property type="match status" value="1"/>
</dbReference>
<dbReference type="GO" id="GO:0051017">
    <property type="term" value="P:actin filament bundle assembly"/>
    <property type="evidence" value="ECO:0007669"/>
    <property type="project" value="TreeGrafter"/>
</dbReference>
<dbReference type="GO" id="GO:0051015">
    <property type="term" value="F:actin filament binding"/>
    <property type="evidence" value="ECO:0007669"/>
    <property type="project" value="TreeGrafter"/>
</dbReference>
<protein>
    <submittedName>
        <fullName evidence="5">DUF500-domain-containing protein</fullName>
    </submittedName>
</protein>
<dbReference type="GO" id="GO:0030479">
    <property type="term" value="C:actin cortical patch"/>
    <property type="evidence" value="ECO:0007669"/>
    <property type="project" value="TreeGrafter"/>
</dbReference>
<evidence type="ECO:0000313" key="5">
    <source>
        <dbReference type="EMBL" id="PWN40885.1"/>
    </source>
</evidence>
<feature type="compositionally biased region" description="Basic and acidic residues" evidence="3">
    <location>
        <begin position="246"/>
        <end position="256"/>
    </location>
</feature>
<dbReference type="CDD" id="cd00174">
    <property type="entry name" value="SH3"/>
    <property type="match status" value="1"/>
</dbReference>
<gene>
    <name evidence="5" type="ORF">IE81DRAFT_292746</name>
</gene>